<evidence type="ECO:0000313" key="1">
    <source>
        <dbReference type="EMBL" id="MBB5807628.1"/>
    </source>
</evidence>
<sequence>MRWTRGGSTGRRCGRLLKAEGTGRFVMVDPVIRGYSEKKEL</sequence>
<reference evidence="1 2" key="1">
    <citation type="submission" date="2020-08" db="EMBL/GenBank/DDBJ databases">
        <title>Sequencing the genomes of 1000 actinobacteria strains.</title>
        <authorList>
            <person name="Klenk H.-P."/>
        </authorList>
    </citation>
    <scope>NUCLEOTIDE SEQUENCE [LARGE SCALE GENOMIC DNA]</scope>
    <source>
        <strain evidence="1 2">DSM 45486</strain>
    </source>
</reference>
<evidence type="ECO:0000313" key="2">
    <source>
        <dbReference type="Proteomes" id="UP000552097"/>
    </source>
</evidence>
<gene>
    <name evidence="1" type="ORF">F4560_007396</name>
</gene>
<proteinExistence type="predicted"/>
<comment type="caution">
    <text evidence="1">The sequence shown here is derived from an EMBL/GenBank/DDBJ whole genome shotgun (WGS) entry which is preliminary data.</text>
</comment>
<organism evidence="1 2">
    <name type="scientific">Saccharothrix ecbatanensis</name>
    <dbReference type="NCBI Taxonomy" id="1105145"/>
    <lineage>
        <taxon>Bacteria</taxon>
        <taxon>Bacillati</taxon>
        <taxon>Actinomycetota</taxon>
        <taxon>Actinomycetes</taxon>
        <taxon>Pseudonocardiales</taxon>
        <taxon>Pseudonocardiaceae</taxon>
        <taxon>Saccharothrix</taxon>
    </lineage>
</organism>
<keyword evidence="2" id="KW-1185">Reference proteome</keyword>
<dbReference type="EMBL" id="JACHMO010000001">
    <property type="protein sequence ID" value="MBB5807628.1"/>
    <property type="molecule type" value="Genomic_DNA"/>
</dbReference>
<protein>
    <submittedName>
        <fullName evidence="1">Uncharacterized protein</fullName>
    </submittedName>
</protein>
<dbReference type="AlphaFoldDB" id="A0A7W9M522"/>
<accession>A0A7W9M522</accession>
<name>A0A7W9M522_9PSEU</name>
<dbReference type="Proteomes" id="UP000552097">
    <property type="component" value="Unassembled WGS sequence"/>
</dbReference>